<evidence type="ECO:0000313" key="2">
    <source>
        <dbReference type="Proteomes" id="UP001165064"/>
    </source>
</evidence>
<reference evidence="1" key="1">
    <citation type="submission" date="2023-04" db="EMBL/GenBank/DDBJ databases">
        <title>Ambrosiozyma monospora NBRC 10751.</title>
        <authorList>
            <person name="Ichikawa N."/>
            <person name="Sato H."/>
            <person name="Tonouchi N."/>
        </authorList>
    </citation>
    <scope>NUCLEOTIDE SEQUENCE</scope>
    <source>
        <strain evidence="1">NBRC 10751</strain>
    </source>
</reference>
<comment type="caution">
    <text evidence="1">The sequence shown here is derived from an EMBL/GenBank/DDBJ whole genome shotgun (WGS) entry which is preliminary data.</text>
</comment>
<proteinExistence type="predicted"/>
<accession>A0ACB5T3W7</accession>
<dbReference type="EMBL" id="BSXS01003305">
    <property type="protein sequence ID" value="GME81020.1"/>
    <property type="molecule type" value="Genomic_DNA"/>
</dbReference>
<dbReference type="Proteomes" id="UP001165064">
    <property type="component" value="Unassembled WGS sequence"/>
</dbReference>
<evidence type="ECO:0000313" key="1">
    <source>
        <dbReference type="EMBL" id="GME81020.1"/>
    </source>
</evidence>
<protein>
    <submittedName>
        <fullName evidence="1">Unnamed protein product</fullName>
    </submittedName>
</protein>
<name>A0ACB5T3W7_AMBMO</name>
<sequence>MAKKKSAKSKSKNSKKTPSSASASKPASSDTHEQTKTNLKQDKQNQSNKNESSISSFSLNNWRNLYILFAIPLRFVFALQASYIHPDEFFQTFQPLYHDNEPWEFSNTDSPARSIVPLNIFYRPLIILATERLQLPPLTVYYIVKLGLCLMTWFVYDYCLFKIMPVKQERVKALFFATTSFLTMVHQAHSFSNAIESCLVVLAVWIIGDMRSHLELTSQEQKLLGHGFSLSKLILLGAVMAIGVFNRVTFPVWFILPGWYLLRFALRFPFRSLLLIITFVVASLVCIYVDTVHFKGSFPIPFPIPKTTEKFSALITTIQQFITNAKTNPETITTITSQLVITPLNNLIYNTNVTNLSQHGLHPHYTHLLINYPQILGPIIALLFPFTTKYIRTTPFLSLISGLLTLSLVPHQELRFLMPALPLSACCIDLDYTPSRVANCRVWKLYKAYIIQLWMIFNVGSIVFYGILHQGGVVSALAYLHEHVDPTSTHTHTHGHGHNDVTVPDNSVLLFWRTYKPPTWMLYVSMDHQGSRFNCSYFNKNEHDLSDFEISDVGFIENGSLSILLLLSMQC</sequence>
<gene>
    <name evidence="1" type="ORF">Amon02_000471600</name>
</gene>
<organism evidence="1 2">
    <name type="scientific">Ambrosiozyma monospora</name>
    <name type="common">Yeast</name>
    <name type="synonym">Endomycopsis monosporus</name>
    <dbReference type="NCBI Taxonomy" id="43982"/>
    <lineage>
        <taxon>Eukaryota</taxon>
        <taxon>Fungi</taxon>
        <taxon>Dikarya</taxon>
        <taxon>Ascomycota</taxon>
        <taxon>Saccharomycotina</taxon>
        <taxon>Pichiomycetes</taxon>
        <taxon>Pichiales</taxon>
        <taxon>Pichiaceae</taxon>
        <taxon>Ambrosiozyma</taxon>
    </lineage>
</organism>
<keyword evidence="2" id="KW-1185">Reference proteome</keyword>